<protein>
    <submittedName>
        <fullName evidence="3">Serine protease</fullName>
    </submittedName>
</protein>
<dbReference type="Pfam" id="PF14504">
    <property type="entry name" value="CAP_assoc_N"/>
    <property type="match status" value="1"/>
</dbReference>
<evidence type="ECO:0000313" key="4">
    <source>
        <dbReference type="Proteomes" id="UP000233343"/>
    </source>
</evidence>
<dbReference type="EMBL" id="PISD01000019">
    <property type="protein sequence ID" value="PKG29039.1"/>
    <property type="molecule type" value="Genomic_DNA"/>
</dbReference>
<reference evidence="3 4" key="1">
    <citation type="journal article" date="2010" name="Int. J. Syst. Evol. Microbiol.">
        <title>Bacillus horneckiae sp. nov., isolated from a spacecraft-assembly clean room.</title>
        <authorList>
            <person name="Vaishampayan P."/>
            <person name="Probst A."/>
            <person name="Krishnamurthi S."/>
            <person name="Ghosh S."/>
            <person name="Osman S."/>
            <person name="McDowall A."/>
            <person name="Ruckmani A."/>
            <person name="Mayilraj S."/>
            <person name="Venkateswaran K."/>
        </authorList>
    </citation>
    <scope>NUCLEOTIDE SEQUENCE [LARGE SCALE GENOMIC DNA]</scope>
    <source>
        <strain evidence="4">1PO1SC</strain>
    </source>
</reference>
<dbReference type="Gene3D" id="3.40.33.10">
    <property type="entry name" value="CAP"/>
    <property type="match status" value="1"/>
</dbReference>
<dbReference type="GO" id="GO:0008233">
    <property type="term" value="F:peptidase activity"/>
    <property type="evidence" value="ECO:0007669"/>
    <property type="project" value="UniProtKB-KW"/>
</dbReference>
<evidence type="ECO:0000259" key="2">
    <source>
        <dbReference type="Pfam" id="PF14504"/>
    </source>
</evidence>
<dbReference type="InterPro" id="IPR035940">
    <property type="entry name" value="CAP_sf"/>
</dbReference>
<dbReference type="InterPro" id="IPR014044">
    <property type="entry name" value="CAP_dom"/>
</dbReference>
<dbReference type="GO" id="GO:0006508">
    <property type="term" value="P:proteolysis"/>
    <property type="evidence" value="ECO:0007669"/>
    <property type="project" value="UniProtKB-KW"/>
</dbReference>
<keyword evidence="3" id="KW-0378">Hydrolase</keyword>
<evidence type="ECO:0000313" key="3">
    <source>
        <dbReference type="EMBL" id="PKG29039.1"/>
    </source>
</evidence>
<dbReference type="CDD" id="cd05379">
    <property type="entry name" value="CAP_bacterial"/>
    <property type="match status" value="1"/>
</dbReference>
<evidence type="ECO:0000259" key="1">
    <source>
        <dbReference type="Pfam" id="PF00188"/>
    </source>
</evidence>
<keyword evidence="4" id="KW-1185">Reference proteome</keyword>
<dbReference type="InterPro" id="IPR029410">
    <property type="entry name" value="CAP_assoc"/>
</dbReference>
<feature type="domain" description="CAP-associated" evidence="2">
    <location>
        <begin position="101"/>
        <end position="237"/>
    </location>
</feature>
<dbReference type="SUPFAM" id="SSF55797">
    <property type="entry name" value="PR-1-like"/>
    <property type="match status" value="1"/>
</dbReference>
<dbReference type="PANTHER" id="PTHR31157:SF1">
    <property type="entry name" value="SCP DOMAIN-CONTAINING PROTEIN"/>
    <property type="match status" value="1"/>
</dbReference>
<accession>A0A2N0ZHP4</accession>
<dbReference type="PANTHER" id="PTHR31157">
    <property type="entry name" value="SCP DOMAIN-CONTAINING PROTEIN"/>
    <property type="match status" value="1"/>
</dbReference>
<dbReference type="RefSeq" id="WP_066198891.1">
    <property type="nucleotide sequence ID" value="NZ_JARMMB010000010.1"/>
</dbReference>
<dbReference type="Proteomes" id="UP000233343">
    <property type="component" value="Unassembled WGS sequence"/>
</dbReference>
<proteinExistence type="predicted"/>
<comment type="caution">
    <text evidence="3">The sequence shown here is derived from an EMBL/GenBank/DDBJ whole genome shotgun (WGS) entry which is preliminary data.</text>
</comment>
<sequence>MKKFLLLILIGFVVYISWPTINEAINEKAEGTAIQQFKSDIQDTDFQSIAQTIATGFNSFIMDVEQLIKDRPANETETERIEKPELTTPDEKSISVYNLEIGDKRSDVEETIGHPQRSTRNEYGTTWHAYHENYQRFIMVSYDENEIVNGLYTNQDLISSSNGIKYGLTKAEVANILGEPLASIRKGLTYYQFASDSDYDVFELDGSYVTVFYDVHKNNTITSIQILAEEMEQNKAGFYGEPTQELKEGFEFQLFDLANAERVNHQIPVMTWDDPVRETAREHSADMAAYNYFSHDNLEGQSPFDRMKSDDIRFRTAGENLAYGQFSSIFAHEGLMNSEGHRKNILKKDYQLLGVGVAFNDTNQPYFTQNFYTK</sequence>
<gene>
    <name evidence="3" type="ORF">CWS20_09730</name>
</gene>
<organism evidence="3 4">
    <name type="scientific">Cytobacillus horneckiae</name>
    <dbReference type="NCBI Taxonomy" id="549687"/>
    <lineage>
        <taxon>Bacteria</taxon>
        <taxon>Bacillati</taxon>
        <taxon>Bacillota</taxon>
        <taxon>Bacilli</taxon>
        <taxon>Bacillales</taxon>
        <taxon>Bacillaceae</taxon>
        <taxon>Cytobacillus</taxon>
    </lineage>
</organism>
<feature type="domain" description="SCP" evidence="1">
    <location>
        <begin position="256"/>
        <end position="371"/>
    </location>
</feature>
<dbReference type="Pfam" id="PF00188">
    <property type="entry name" value="CAP"/>
    <property type="match status" value="1"/>
</dbReference>
<keyword evidence="3" id="KW-0645">Protease</keyword>
<dbReference type="AlphaFoldDB" id="A0A2N0ZHP4"/>
<name>A0A2N0ZHP4_9BACI</name>